<dbReference type="PANTHER" id="PTHR42852:SF13">
    <property type="entry name" value="PROTEIN DIPZ"/>
    <property type="match status" value="1"/>
</dbReference>
<dbReference type="InterPro" id="IPR017937">
    <property type="entry name" value="Thioredoxin_CS"/>
</dbReference>
<dbReference type="InterPro" id="IPR013740">
    <property type="entry name" value="Redoxin"/>
</dbReference>
<keyword evidence="4" id="KW-0732">Signal</keyword>
<evidence type="ECO:0000259" key="5">
    <source>
        <dbReference type="PROSITE" id="PS51352"/>
    </source>
</evidence>
<dbReference type="CDD" id="cd02966">
    <property type="entry name" value="TlpA_like_family"/>
    <property type="match status" value="1"/>
</dbReference>
<dbReference type="OrthoDB" id="6399635at2"/>
<evidence type="ECO:0000313" key="6">
    <source>
        <dbReference type="EMBL" id="TXK47421.1"/>
    </source>
</evidence>
<feature type="signal peptide" evidence="4">
    <location>
        <begin position="1"/>
        <end position="23"/>
    </location>
</feature>
<dbReference type="InterPro" id="IPR050553">
    <property type="entry name" value="Thioredoxin_ResA/DsbE_sf"/>
</dbReference>
<dbReference type="PROSITE" id="PS00194">
    <property type="entry name" value="THIOREDOXIN_1"/>
    <property type="match status" value="1"/>
</dbReference>
<dbReference type="InterPro" id="IPR013766">
    <property type="entry name" value="Thioredoxin_domain"/>
</dbReference>
<sequence length="164" mass="18963">MKKLKHVAFALLLSVAAALPALAQEVKVIKYAELEQLRQLPHDTLYVVNFWATWCGPCVKELPYFEAANKQYKNQPVKVILVSMDAVQDLEKRVNTFAKKRSLQSELLLLDEPDGNTFIDKVDQKWTGAIPATIMFNNKRNTYYFLEGEMKEEQLQQLIQKYKP</sequence>
<comment type="caution">
    <text evidence="6">The sequence shown here is derived from an EMBL/GenBank/DDBJ whole genome shotgun (WGS) entry which is preliminary data.</text>
</comment>
<keyword evidence="7" id="KW-1185">Reference proteome</keyword>
<dbReference type="Gene3D" id="3.40.30.10">
    <property type="entry name" value="Glutaredoxin"/>
    <property type="match status" value="1"/>
</dbReference>
<feature type="domain" description="Thioredoxin" evidence="5">
    <location>
        <begin position="10"/>
        <end position="164"/>
    </location>
</feature>
<keyword evidence="3" id="KW-0676">Redox-active center</keyword>
<dbReference type="SUPFAM" id="SSF52833">
    <property type="entry name" value="Thioredoxin-like"/>
    <property type="match status" value="1"/>
</dbReference>
<evidence type="ECO:0000256" key="2">
    <source>
        <dbReference type="ARBA" id="ARBA00022748"/>
    </source>
</evidence>
<name>A0A5C8KBQ5_9BACT</name>
<organism evidence="6 7">
    <name type="scientific">Pontibacter qinzhouensis</name>
    <dbReference type="NCBI Taxonomy" id="2603253"/>
    <lineage>
        <taxon>Bacteria</taxon>
        <taxon>Pseudomonadati</taxon>
        <taxon>Bacteroidota</taxon>
        <taxon>Cytophagia</taxon>
        <taxon>Cytophagales</taxon>
        <taxon>Hymenobacteraceae</taxon>
        <taxon>Pontibacter</taxon>
    </lineage>
</organism>
<dbReference type="GO" id="GO:0030313">
    <property type="term" value="C:cell envelope"/>
    <property type="evidence" value="ECO:0007669"/>
    <property type="project" value="UniProtKB-SubCell"/>
</dbReference>
<dbReference type="GO" id="GO:0017004">
    <property type="term" value="P:cytochrome complex assembly"/>
    <property type="evidence" value="ECO:0007669"/>
    <property type="project" value="UniProtKB-KW"/>
</dbReference>
<evidence type="ECO:0000256" key="1">
    <source>
        <dbReference type="ARBA" id="ARBA00004196"/>
    </source>
</evidence>
<evidence type="ECO:0000313" key="7">
    <source>
        <dbReference type="Proteomes" id="UP000321926"/>
    </source>
</evidence>
<dbReference type="EMBL" id="VRTY01000029">
    <property type="protein sequence ID" value="TXK47421.1"/>
    <property type="molecule type" value="Genomic_DNA"/>
</dbReference>
<proteinExistence type="predicted"/>
<dbReference type="AlphaFoldDB" id="A0A5C8KBQ5"/>
<dbReference type="GO" id="GO:0016491">
    <property type="term" value="F:oxidoreductase activity"/>
    <property type="evidence" value="ECO:0007669"/>
    <property type="project" value="InterPro"/>
</dbReference>
<dbReference type="RefSeq" id="WP_147921505.1">
    <property type="nucleotide sequence ID" value="NZ_VRTY01000029.1"/>
</dbReference>
<dbReference type="InterPro" id="IPR036249">
    <property type="entry name" value="Thioredoxin-like_sf"/>
</dbReference>
<dbReference type="PROSITE" id="PS51352">
    <property type="entry name" value="THIOREDOXIN_2"/>
    <property type="match status" value="1"/>
</dbReference>
<gene>
    <name evidence="6" type="ORF">FVR03_09495</name>
</gene>
<dbReference type="PANTHER" id="PTHR42852">
    <property type="entry name" value="THIOL:DISULFIDE INTERCHANGE PROTEIN DSBE"/>
    <property type="match status" value="1"/>
</dbReference>
<comment type="subcellular location">
    <subcellularLocation>
        <location evidence="1">Cell envelope</location>
    </subcellularLocation>
</comment>
<evidence type="ECO:0000256" key="4">
    <source>
        <dbReference type="SAM" id="SignalP"/>
    </source>
</evidence>
<protein>
    <submittedName>
        <fullName evidence="6">TlpA family protein disulfide reductase</fullName>
    </submittedName>
</protein>
<dbReference type="Pfam" id="PF08534">
    <property type="entry name" value="Redoxin"/>
    <property type="match status" value="1"/>
</dbReference>
<evidence type="ECO:0000256" key="3">
    <source>
        <dbReference type="ARBA" id="ARBA00023284"/>
    </source>
</evidence>
<feature type="chain" id="PRO_5022915323" evidence="4">
    <location>
        <begin position="24"/>
        <end position="164"/>
    </location>
</feature>
<accession>A0A5C8KBQ5</accession>
<dbReference type="Proteomes" id="UP000321926">
    <property type="component" value="Unassembled WGS sequence"/>
</dbReference>
<keyword evidence="2" id="KW-0201">Cytochrome c-type biogenesis</keyword>
<reference evidence="6 7" key="1">
    <citation type="submission" date="2019-08" db="EMBL/GenBank/DDBJ databases">
        <authorList>
            <person name="Shi S."/>
        </authorList>
    </citation>
    <scope>NUCLEOTIDE SEQUENCE [LARGE SCALE GENOMIC DNA]</scope>
    <source>
        <strain evidence="6 7">GY10130</strain>
    </source>
</reference>